<proteinExistence type="predicted"/>
<dbReference type="EMBL" id="JAYMYQ010000003">
    <property type="protein sequence ID" value="KAK7345699.1"/>
    <property type="molecule type" value="Genomic_DNA"/>
</dbReference>
<evidence type="ECO:0000313" key="2">
    <source>
        <dbReference type="EMBL" id="KAK7345699.1"/>
    </source>
</evidence>
<reference evidence="2 3" key="1">
    <citation type="submission" date="2024-01" db="EMBL/GenBank/DDBJ databases">
        <title>The genomes of 5 underutilized Papilionoideae crops provide insights into root nodulation and disease resistanc.</title>
        <authorList>
            <person name="Jiang F."/>
        </authorList>
    </citation>
    <scope>NUCLEOTIDE SEQUENCE [LARGE SCALE GENOMIC DNA]</scope>
    <source>
        <strain evidence="2">LVBAO_FW01</strain>
        <tissue evidence="2">Leaves</tissue>
    </source>
</reference>
<keyword evidence="3" id="KW-1185">Reference proteome</keyword>
<evidence type="ECO:0000256" key="1">
    <source>
        <dbReference type="SAM" id="MobiDB-lite"/>
    </source>
</evidence>
<dbReference type="Proteomes" id="UP001367508">
    <property type="component" value="Unassembled WGS sequence"/>
</dbReference>
<accession>A0AAN9M3V7</accession>
<dbReference type="AlphaFoldDB" id="A0AAN9M3V7"/>
<feature type="region of interest" description="Disordered" evidence="1">
    <location>
        <begin position="70"/>
        <end position="90"/>
    </location>
</feature>
<organism evidence="2 3">
    <name type="scientific">Canavalia gladiata</name>
    <name type="common">Sword bean</name>
    <name type="synonym">Dolichos gladiatus</name>
    <dbReference type="NCBI Taxonomy" id="3824"/>
    <lineage>
        <taxon>Eukaryota</taxon>
        <taxon>Viridiplantae</taxon>
        <taxon>Streptophyta</taxon>
        <taxon>Embryophyta</taxon>
        <taxon>Tracheophyta</taxon>
        <taxon>Spermatophyta</taxon>
        <taxon>Magnoliopsida</taxon>
        <taxon>eudicotyledons</taxon>
        <taxon>Gunneridae</taxon>
        <taxon>Pentapetalae</taxon>
        <taxon>rosids</taxon>
        <taxon>fabids</taxon>
        <taxon>Fabales</taxon>
        <taxon>Fabaceae</taxon>
        <taxon>Papilionoideae</taxon>
        <taxon>50 kb inversion clade</taxon>
        <taxon>NPAAA clade</taxon>
        <taxon>indigoferoid/millettioid clade</taxon>
        <taxon>Phaseoleae</taxon>
        <taxon>Canavalia</taxon>
    </lineage>
</organism>
<gene>
    <name evidence="2" type="ORF">VNO77_16309</name>
</gene>
<protein>
    <submittedName>
        <fullName evidence="2">Uncharacterized protein</fullName>
    </submittedName>
</protein>
<name>A0AAN9M3V7_CANGL</name>
<evidence type="ECO:0000313" key="3">
    <source>
        <dbReference type="Proteomes" id="UP001367508"/>
    </source>
</evidence>
<comment type="caution">
    <text evidence="2">The sequence shown here is derived from an EMBL/GenBank/DDBJ whole genome shotgun (WGS) entry which is preliminary data.</text>
</comment>
<sequence length="748" mass="85007">MNNGVNCRPATCRLARNAVFPFSFFPSSHGKQFPVCCRASDSFPAVGTANAMKKRKNSQIDPNHPFPHTLTRPPFHAAPTSQTKGADTDPKTSEYAFFKKLKKDASGRVRSRPLQKDYCLSSKKPESSYYSTEKIVDAKGGSKGYNSSRIIEDVSTGRTGLFLPTSDGARNNSGLYSNSNTPKVSRGWGDNFKPQCIFSHEGNRYAHGEVFSRKREKLRQCVADALFTNKEKLCSKGHDIISMLLSRLFPVNIEENKYEDTNPGKEVNATRYDLLDSQESDVQFKERYQMPKRKLLELESSPYFSDAMLSPMFLRSDERITPHAEFPTYHSCNFWPPQGIAEPECKRSASTSFGATANSVITLGSLFNEAGNATGYGSLDLQELDVQFTKHHQISERTLLELESSSYFSDHMLSPMYLQSLEIITPHANFPTHPHKILPLLSITEAESELGGTPSFIDKSDLTRGFLCNEQKHEVFTLNHFKELGKLDREPVPLLLEKDFDCTTDETNLPIIYKYPKPDRAPELLILGHGEEQILNNTLDEYHLTPSSSLLGKPQDFNSILDSGLFRYQEFRFGKYVYEDMDSNFNHTALSLSHNKHYFKLSENCKSVTSCVQDSIYLSPYQHRVRTVSNDYHHHPDSEAWLRSSLDECQRCLSLTSSHPNYRSSNSRNLQLPQRESVSSLFHINDNYEPENDGGNSGEMLYHFRKSLIEIYSSSFLGMSMQRDHRCSFPLDGSDHINEQERTQKMLL</sequence>